<proteinExistence type="predicted"/>
<keyword evidence="2" id="KW-1185">Reference proteome</keyword>
<dbReference type="InterPro" id="IPR029063">
    <property type="entry name" value="SAM-dependent_MTases_sf"/>
</dbReference>
<dbReference type="Gene3D" id="3.40.50.150">
    <property type="entry name" value="Vaccinia Virus protein VP39"/>
    <property type="match status" value="1"/>
</dbReference>
<dbReference type="GO" id="GO:0032259">
    <property type="term" value="P:methylation"/>
    <property type="evidence" value="ECO:0007669"/>
    <property type="project" value="UniProtKB-KW"/>
</dbReference>
<sequence>MTGFSADWLQLREPFDAAARAAAAEVVAFATTREPGAAPWRIVDLACGSGANLRALAPQLGLKQQWRLVDHDPALLAAVPEALERWAAQHGHQLALDGDRALHGTIHLAGRGWSANVARQRLDLARTLATLALPRGGLVTSSALLDLVSAPWLQALLARAAAARATLLCALSVDGRIAWEPTDPADETVQALFAQHQHGDKGFGAALGPQAAAQALQWMAAAGWRTRQAPTDWQIDGARAPALLRALIDGTAAAALEQDPAAAGTVRAWSQRRIECLPATRLRIGHLDIAGIPPHR</sequence>
<evidence type="ECO:0000313" key="1">
    <source>
        <dbReference type="EMBL" id="NRF65372.1"/>
    </source>
</evidence>
<dbReference type="GO" id="GO:0008168">
    <property type="term" value="F:methyltransferase activity"/>
    <property type="evidence" value="ECO:0007669"/>
    <property type="project" value="UniProtKB-KW"/>
</dbReference>
<dbReference type="SUPFAM" id="SSF53335">
    <property type="entry name" value="S-adenosyl-L-methionine-dependent methyltransferases"/>
    <property type="match status" value="1"/>
</dbReference>
<protein>
    <submittedName>
        <fullName evidence="1">SAM-dependent methyltransferase</fullName>
    </submittedName>
</protein>
<comment type="caution">
    <text evidence="1">The sequence shown here is derived from an EMBL/GenBank/DDBJ whole genome shotgun (WGS) entry which is preliminary data.</text>
</comment>
<dbReference type="RefSeq" id="WP_173119365.1">
    <property type="nucleotide sequence ID" value="NZ_JABRWJ010000001.1"/>
</dbReference>
<accession>A0ABX2EC78</accession>
<dbReference type="Proteomes" id="UP000737171">
    <property type="component" value="Unassembled WGS sequence"/>
</dbReference>
<keyword evidence="1" id="KW-0808">Transferase</keyword>
<organism evidence="1 2">
    <name type="scientific">Pseudaquabacterium terrae</name>
    <dbReference type="NCBI Taxonomy" id="2732868"/>
    <lineage>
        <taxon>Bacteria</taxon>
        <taxon>Pseudomonadati</taxon>
        <taxon>Pseudomonadota</taxon>
        <taxon>Betaproteobacteria</taxon>
        <taxon>Burkholderiales</taxon>
        <taxon>Sphaerotilaceae</taxon>
        <taxon>Pseudaquabacterium</taxon>
    </lineage>
</organism>
<name>A0ABX2EC78_9BURK</name>
<keyword evidence="1" id="KW-0489">Methyltransferase</keyword>
<gene>
    <name evidence="1" type="ORF">HLB44_00090</name>
</gene>
<evidence type="ECO:0000313" key="2">
    <source>
        <dbReference type="Proteomes" id="UP000737171"/>
    </source>
</evidence>
<dbReference type="EMBL" id="JABRWJ010000001">
    <property type="protein sequence ID" value="NRF65372.1"/>
    <property type="molecule type" value="Genomic_DNA"/>
</dbReference>
<reference evidence="1 2" key="1">
    <citation type="submission" date="2020-05" db="EMBL/GenBank/DDBJ databases">
        <title>Aquincola sp. isolate from soil.</title>
        <authorList>
            <person name="Han J."/>
            <person name="Kim D.-U."/>
        </authorList>
    </citation>
    <scope>NUCLEOTIDE SEQUENCE [LARGE SCALE GENOMIC DNA]</scope>
    <source>
        <strain evidence="1 2">S2</strain>
    </source>
</reference>